<dbReference type="EMBL" id="GBXM01010287">
    <property type="protein sequence ID" value="JAH98290.1"/>
    <property type="molecule type" value="Transcribed_RNA"/>
</dbReference>
<keyword evidence="2" id="KW-0732">Signal</keyword>
<evidence type="ECO:0000256" key="1">
    <source>
        <dbReference type="SAM" id="Phobius"/>
    </source>
</evidence>
<evidence type="ECO:0000256" key="2">
    <source>
        <dbReference type="SAM" id="SignalP"/>
    </source>
</evidence>
<keyword evidence="1" id="KW-1133">Transmembrane helix</keyword>
<keyword evidence="1" id="KW-0472">Membrane</keyword>
<feature type="signal peptide" evidence="2">
    <location>
        <begin position="1"/>
        <end position="18"/>
    </location>
</feature>
<name>A0A0E9X8Y8_ANGAN</name>
<reference evidence="3" key="1">
    <citation type="submission" date="2014-11" db="EMBL/GenBank/DDBJ databases">
        <authorList>
            <person name="Amaro Gonzalez C."/>
        </authorList>
    </citation>
    <scope>NUCLEOTIDE SEQUENCE</scope>
</reference>
<feature type="transmembrane region" description="Helical" evidence="1">
    <location>
        <begin position="48"/>
        <end position="72"/>
    </location>
</feature>
<sequence>MQSCFYTLLISNPHLLFALPFCSSMFSMQCSHCFMCGSILVQLSPNSSSLVCTNASLILFAIMVTTSIVTLIENVKMSTMKSIHFSAWVTIFKLQNKGK</sequence>
<reference evidence="3" key="2">
    <citation type="journal article" date="2015" name="Fish Shellfish Immunol.">
        <title>Early steps in the European eel (Anguilla anguilla)-Vibrio vulnificus interaction in the gills: Role of the RtxA13 toxin.</title>
        <authorList>
            <person name="Callol A."/>
            <person name="Pajuelo D."/>
            <person name="Ebbesson L."/>
            <person name="Teles M."/>
            <person name="MacKenzie S."/>
            <person name="Amaro C."/>
        </authorList>
    </citation>
    <scope>NUCLEOTIDE SEQUENCE</scope>
</reference>
<organism evidence="3">
    <name type="scientific">Anguilla anguilla</name>
    <name type="common">European freshwater eel</name>
    <name type="synonym">Muraena anguilla</name>
    <dbReference type="NCBI Taxonomy" id="7936"/>
    <lineage>
        <taxon>Eukaryota</taxon>
        <taxon>Metazoa</taxon>
        <taxon>Chordata</taxon>
        <taxon>Craniata</taxon>
        <taxon>Vertebrata</taxon>
        <taxon>Euteleostomi</taxon>
        <taxon>Actinopterygii</taxon>
        <taxon>Neopterygii</taxon>
        <taxon>Teleostei</taxon>
        <taxon>Anguilliformes</taxon>
        <taxon>Anguillidae</taxon>
        <taxon>Anguilla</taxon>
    </lineage>
</organism>
<proteinExistence type="predicted"/>
<evidence type="ECO:0000313" key="3">
    <source>
        <dbReference type="EMBL" id="JAH98290.1"/>
    </source>
</evidence>
<protein>
    <submittedName>
        <fullName evidence="3">Uncharacterized protein</fullName>
    </submittedName>
</protein>
<dbReference type="AlphaFoldDB" id="A0A0E9X8Y8"/>
<feature type="chain" id="PRO_5002435010" evidence="2">
    <location>
        <begin position="19"/>
        <end position="99"/>
    </location>
</feature>
<accession>A0A0E9X8Y8</accession>
<keyword evidence="1" id="KW-0812">Transmembrane</keyword>